<reference evidence="1" key="1">
    <citation type="submission" date="2020-10" db="EMBL/GenBank/DDBJ databases">
        <authorList>
            <person name="Gilroy R."/>
        </authorList>
    </citation>
    <scope>NUCLEOTIDE SEQUENCE</scope>
    <source>
        <strain evidence="1">20514</strain>
    </source>
</reference>
<organism evidence="1 2">
    <name type="scientific">Candidatus Cryptobacteroides merdigallinarum</name>
    <dbReference type="NCBI Taxonomy" id="2840770"/>
    <lineage>
        <taxon>Bacteria</taxon>
        <taxon>Pseudomonadati</taxon>
        <taxon>Bacteroidota</taxon>
        <taxon>Bacteroidia</taxon>
        <taxon>Bacteroidales</taxon>
        <taxon>Candidatus Cryptobacteroides</taxon>
    </lineage>
</organism>
<proteinExistence type="predicted"/>
<evidence type="ECO:0000313" key="2">
    <source>
        <dbReference type="Proteomes" id="UP000810252"/>
    </source>
</evidence>
<dbReference type="Proteomes" id="UP000810252">
    <property type="component" value="Unassembled WGS sequence"/>
</dbReference>
<accession>A0A9D9EKK3</accession>
<reference evidence="1" key="2">
    <citation type="journal article" date="2021" name="PeerJ">
        <title>Extensive microbial diversity within the chicken gut microbiome revealed by metagenomics and culture.</title>
        <authorList>
            <person name="Gilroy R."/>
            <person name="Ravi A."/>
            <person name="Getino M."/>
            <person name="Pursley I."/>
            <person name="Horton D.L."/>
            <person name="Alikhan N.F."/>
            <person name="Baker D."/>
            <person name="Gharbi K."/>
            <person name="Hall N."/>
            <person name="Watson M."/>
            <person name="Adriaenssens E.M."/>
            <person name="Foster-Nyarko E."/>
            <person name="Jarju S."/>
            <person name="Secka A."/>
            <person name="Antonio M."/>
            <person name="Oren A."/>
            <person name="Chaudhuri R.R."/>
            <person name="La Ragione R."/>
            <person name="Hildebrand F."/>
            <person name="Pallen M.J."/>
        </authorList>
    </citation>
    <scope>NUCLEOTIDE SEQUENCE</scope>
    <source>
        <strain evidence="1">20514</strain>
    </source>
</reference>
<gene>
    <name evidence="1" type="ORF">IAC29_03360</name>
</gene>
<sequence>MCMISYYPEIDGNFLYVRTAVFRFRLKKYALSGVDEIKIYFGHYKAVCIRLKLKGRKRFRRHALYNMGYRSIRPFVEELRSKGVRVECGPYRLDGKMIYM</sequence>
<name>A0A9D9EKK3_9BACT</name>
<evidence type="ECO:0000313" key="1">
    <source>
        <dbReference type="EMBL" id="MBO8448295.1"/>
    </source>
</evidence>
<comment type="caution">
    <text evidence="1">The sequence shown here is derived from an EMBL/GenBank/DDBJ whole genome shotgun (WGS) entry which is preliminary data.</text>
</comment>
<dbReference type="AlphaFoldDB" id="A0A9D9EKK3"/>
<protein>
    <submittedName>
        <fullName evidence="1">Uncharacterized protein</fullName>
    </submittedName>
</protein>
<dbReference type="EMBL" id="JADIMQ010000049">
    <property type="protein sequence ID" value="MBO8448295.1"/>
    <property type="molecule type" value="Genomic_DNA"/>
</dbReference>